<feature type="signal peptide" evidence="20">
    <location>
        <begin position="1"/>
        <end position="24"/>
    </location>
</feature>
<dbReference type="PROSITE" id="PS00307">
    <property type="entry name" value="LECTIN_LEGUME_BETA"/>
    <property type="match status" value="1"/>
</dbReference>
<keyword evidence="11 17" id="KW-0547">Nucleotide-binding</keyword>
<dbReference type="SUPFAM" id="SSF56112">
    <property type="entry name" value="Protein kinase-like (PK-like)"/>
    <property type="match status" value="1"/>
</dbReference>
<dbReference type="FunFam" id="1.10.510.10:FF:000522">
    <property type="entry name" value="L-type lectin-domain containing receptor kinase IX.1"/>
    <property type="match status" value="1"/>
</dbReference>
<dbReference type="FunFam" id="3.30.200.20:FF:000162">
    <property type="entry name" value="Adenine nucleotide alpha hydrolase-like domain kinase"/>
    <property type="match status" value="1"/>
</dbReference>
<keyword evidence="7" id="KW-0808">Transferase</keyword>
<dbReference type="InterPro" id="IPR019825">
    <property type="entry name" value="Lectin_legB_Mn/Ca_BS"/>
</dbReference>
<comment type="similarity">
    <text evidence="2">In the N-terminal section; belongs to the leguminous lectin family.</text>
</comment>
<evidence type="ECO:0000256" key="10">
    <source>
        <dbReference type="ARBA" id="ARBA00022734"/>
    </source>
</evidence>
<evidence type="ECO:0000256" key="16">
    <source>
        <dbReference type="ARBA" id="ARBA00023180"/>
    </source>
</evidence>
<keyword evidence="16" id="KW-0325">Glycoprotein</keyword>
<dbReference type="Gene3D" id="3.30.200.20">
    <property type="entry name" value="Phosphorylase Kinase, domain 1"/>
    <property type="match status" value="1"/>
</dbReference>
<evidence type="ECO:0000256" key="12">
    <source>
        <dbReference type="ARBA" id="ARBA00022777"/>
    </source>
</evidence>
<accession>A0A2S3GZ37</accession>
<dbReference type="InterPro" id="IPR050528">
    <property type="entry name" value="L-type_Lectin-RKs"/>
</dbReference>
<dbReference type="Gramene" id="PAN12000">
    <property type="protein sequence ID" value="PAN12000"/>
    <property type="gene ID" value="PAHAL_2G234300"/>
</dbReference>
<evidence type="ECO:0000256" key="20">
    <source>
        <dbReference type="SAM" id="SignalP"/>
    </source>
</evidence>
<comment type="similarity">
    <text evidence="3">In the C-terminal section; belongs to the protein kinase superfamily. Ser/Thr protein kinase family.</text>
</comment>
<evidence type="ECO:0000256" key="3">
    <source>
        <dbReference type="ARBA" id="ARBA00010217"/>
    </source>
</evidence>
<dbReference type="EC" id="2.7.11.1" evidence="4"/>
<name>A0A2S3GZ37_9POAL</name>
<dbReference type="GO" id="GO:0005886">
    <property type="term" value="C:plasma membrane"/>
    <property type="evidence" value="ECO:0007669"/>
    <property type="project" value="UniProtKB-SubCell"/>
</dbReference>
<dbReference type="InterPro" id="IPR011009">
    <property type="entry name" value="Kinase-like_dom_sf"/>
</dbReference>
<evidence type="ECO:0000256" key="5">
    <source>
        <dbReference type="ARBA" id="ARBA00022475"/>
    </source>
</evidence>
<evidence type="ECO:0000259" key="21">
    <source>
        <dbReference type="PROSITE" id="PS50011"/>
    </source>
</evidence>
<comment type="subcellular location">
    <subcellularLocation>
        <location evidence="1">Cell membrane</location>
        <topology evidence="1">Single-pass type I membrane protein</topology>
    </subcellularLocation>
</comment>
<feature type="chain" id="PRO_5015442151" description="non-specific serine/threonine protein kinase" evidence="20">
    <location>
        <begin position="25"/>
        <end position="676"/>
    </location>
</feature>
<dbReference type="GO" id="GO:0005524">
    <property type="term" value="F:ATP binding"/>
    <property type="evidence" value="ECO:0007669"/>
    <property type="project" value="UniProtKB-UniRule"/>
</dbReference>
<evidence type="ECO:0000256" key="15">
    <source>
        <dbReference type="ARBA" id="ARBA00023136"/>
    </source>
</evidence>
<sequence length="676" mass="74955">MAAASSPLCFHLTFLCLYWFFVLCMDVPSASSLSFSLNFTKTTRDPCGDELVCEGDSIFSNSTIELTRKSHVANSYDGQGRVWYGTPVPLWDPVTGEVASFTTAFSFKITLSPNSTRWADGMAFFLARYYPNSSVLATGAGGGHLGLFTLNNHFNATGDYRVVAVEFDTFLNVGWDTSDEHVGIDVNSLRSEAFVDTASPGFKNRTHDSAMTATVHYDSRTKLLAVDLQIDDTLYHVNTTVDLKRELPHTVAVGFSASTGFGNELHQLLAWSFNSTLENTSEQPSSTSTSKSMLLKVLVPVLVVSACAIVGLLLWLCLTKLRRMGEPEAEEVLRCEAEFEKGLAGPRRYLYRELTAATGNFAKENLLGRGGFGSVYKGQILSSRFDNQGQQLVAVKKFSLESSQGRKEFEAEVMIISQLRHRNLVQLLGWCDCLKGLFLVYELVPEGSLDKHIHNNERLLTWPVRYKIILGLASALRYLHLDWEQCVVHGDIKPSNIMLDSSHSTKLGDFGLARLVDHGTCPRTTEFIQGTVGYIDPEFVNTHRRTTESDVYSFGIVLLEIVSGRQPVYQQEPAFTLLKWVWSLYAQDSILDAADPRLRTGGDAEDEQQMERALVVGLWCAHPDPAERPSMAQAMHALQSPDARMPVLSPQMHKQGPPISFDLGDIPSSVRSSSVM</sequence>
<keyword evidence="8 19" id="KW-0812">Transmembrane</keyword>
<keyword evidence="12" id="KW-0418">Kinase</keyword>
<dbReference type="Pfam" id="PF00069">
    <property type="entry name" value="Pkinase"/>
    <property type="match status" value="1"/>
</dbReference>
<dbReference type="InterPro" id="IPR000719">
    <property type="entry name" value="Prot_kinase_dom"/>
</dbReference>
<dbReference type="InterPro" id="IPR008271">
    <property type="entry name" value="Ser/Thr_kinase_AS"/>
</dbReference>
<dbReference type="InterPro" id="IPR001220">
    <property type="entry name" value="Legume_lectin_dom"/>
</dbReference>
<dbReference type="Gene3D" id="2.60.120.200">
    <property type="match status" value="1"/>
</dbReference>
<reference evidence="22" key="1">
    <citation type="submission" date="2018-04" db="EMBL/GenBank/DDBJ databases">
        <title>WGS assembly of Panicum hallii.</title>
        <authorList>
            <person name="Lovell J."/>
            <person name="Jenkins J."/>
            <person name="Lowry D."/>
            <person name="Mamidi S."/>
            <person name="Sreedasyam A."/>
            <person name="Weng X."/>
            <person name="Barry K."/>
            <person name="Bonette J."/>
            <person name="Campitelli B."/>
            <person name="Daum C."/>
            <person name="Gordon S."/>
            <person name="Gould B."/>
            <person name="Lipzen A."/>
            <person name="Macqueen A."/>
            <person name="Palacio-Mejia J."/>
            <person name="Plott C."/>
            <person name="Shakirov E."/>
            <person name="Shu S."/>
            <person name="Yoshinaga Y."/>
            <person name="Zane M."/>
            <person name="Rokhsar D."/>
            <person name="Grimwood J."/>
            <person name="Schmutz J."/>
            <person name="Juenger T."/>
        </authorList>
    </citation>
    <scope>NUCLEOTIDE SEQUENCE [LARGE SCALE GENOMIC DNA]</scope>
    <source>
        <strain evidence="22">FIL2</strain>
    </source>
</reference>
<evidence type="ECO:0000256" key="4">
    <source>
        <dbReference type="ARBA" id="ARBA00012513"/>
    </source>
</evidence>
<dbReference type="GO" id="GO:0004674">
    <property type="term" value="F:protein serine/threonine kinase activity"/>
    <property type="evidence" value="ECO:0007669"/>
    <property type="project" value="UniProtKB-KW"/>
</dbReference>
<dbReference type="PANTHER" id="PTHR27007">
    <property type="match status" value="1"/>
</dbReference>
<dbReference type="PROSITE" id="PS50011">
    <property type="entry name" value="PROTEIN_KINASE_DOM"/>
    <property type="match status" value="1"/>
</dbReference>
<dbReference type="PROSITE" id="PS00107">
    <property type="entry name" value="PROTEIN_KINASE_ATP"/>
    <property type="match status" value="1"/>
</dbReference>
<keyword evidence="15 19" id="KW-0472">Membrane</keyword>
<evidence type="ECO:0000256" key="18">
    <source>
        <dbReference type="SAM" id="MobiDB-lite"/>
    </source>
</evidence>
<feature type="binding site" evidence="17">
    <location>
        <position position="397"/>
    </location>
    <ligand>
        <name>ATP</name>
        <dbReference type="ChEBI" id="CHEBI:30616"/>
    </ligand>
</feature>
<dbReference type="Gene3D" id="1.10.510.10">
    <property type="entry name" value="Transferase(Phosphotransferase) domain 1"/>
    <property type="match status" value="1"/>
</dbReference>
<evidence type="ECO:0000256" key="6">
    <source>
        <dbReference type="ARBA" id="ARBA00022527"/>
    </source>
</evidence>
<keyword evidence="6" id="KW-0723">Serine/threonine-protein kinase</keyword>
<evidence type="ECO:0000256" key="7">
    <source>
        <dbReference type="ARBA" id="ARBA00022679"/>
    </source>
</evidence>
<evidence type="ECO:0000256" key="9">
    <source>
        <dbReference type="ARBA" id="ARBA00022729"/>
    </source>
</evidence>
<feature type="transmembrane region" description="Helical" evidence="19">
    <location>
        <begin position="293"/>
        <end position="318"/>
    </location>
</feature>
<keyword evidence="13 17" id="KW-0067">ATP-binding</keyword>
<evidence type="ECO:0000313" key="22">
    <source>
        <dbReference type="EMBL" id="PAN12000.1"/>
    </source>
</evidence>
<dbReference type="Pfam" id="PF00139">
    <property type="entry name" value="Lectin_legB"/>
    <property type="match status" value="1"/>
</dbReference>
<keyword evidence="14 19" id="KW-1133">Transmembrane helix</keyword>
<dbReference type="AlphaFoldDB" id="A0A2S3GZ37"/>
<evidence type="ECO:0000256" key="14">
    <source>
        <dbReference type="ARBA" id="ARBA00022989"/>
    </source>
</evidence>
<dbReference type="GO" id="GO:0030246">
    <property type="term" value="F:carbohydrate binding"/>
    <property type="evidence" value="ECO:0007669"/>
    <property type="project" value="UniProtKB-KW"/>
</dbReference>
<keyword evidence="5" id="KW-1003">Cell membrane</keyword>
<evidence type="ECO:0000256" key="11">
    <source>
        <dbReference type="ARBA" id="ARBA00022741"/>
    </source>
</evidence>
<organism evidence="22">
    <name type="scientific">Panicum hallii</name>
    <dbReference type="NCBI Taxonomy" id="206008"/>
    <lineage>
        <taxon>Eukaryota</taxon>
        <taxon>Viridiplantae</taxon>
        <taxon>Streptophyta</taxon>
        <taxon>Embryophyta</taxon>
        <taxon>Tracheophyta</taxon>
        <taxon>Spermatophyta</taxon>
        <taxon>Magnoliopsida</taxon>
        <taxon>Liliopsida</taxon>
        <taxon>Poales</taxon>
        <taxon>Poaceae</taxon>
        <taxon>PACMAD clade</taxon>
        <taxon>Panicoideae</taxon>
        <taxon>Panicodae</taxon>
        <taxon>Paniceae</taxon>
        <taxon>Panicinae</taxon>
        <taxon>Panicum</taxon>
        <taxon>Panicum sect. Panicum</taxon>
    </lineage>
</organism>
<evidence type="ECO:0000256" key="19">
    <source>
        <dbReference type="SAM" id="Phobius"/>
    </source>
</evidence>
<keyword evidence="10" id="KW-0430">Lectin</keyword>
<proteinExistence type="inferred from homology"/>
<protein>
    <recommendedName>
        <fullName evidence="4">non-specific serine/threonine protein kinase</fullName>
        <ecNumber evidence="4">2.7.11.1</ecNumber>
    </recommendedName>
</protein>
<dbReference type="Proteomes" id="UP000243499">
    <property type="component" value="Chromosome 2"/>
</dbReference>
<evidence type="ECO:0000256" key="1">
    <source>
        <dbReference type="ARBA" id="ARBA00004251"/>
    </source>
</evidence>
<dbReference type="PROSITE" id="PS00108">
    <property type="entry name" value="PROTEIN_KINASE_ST"/>
    <property type="match status" value="1"/>
</dbReference>
<keyword evidence="9 20" id="KW-0732">Signal</keyword>
<evidence type="ECO:0000256" key="17">
    <source>
        <dbReference type="PROSITE-ProRule" id="PRU10141"/>
    </source>
</evidence>
<dbReference type="SUPFAM" id="SSF49899">
    <property type="entry name" value="Concanavalin A-like lectins/glucanases"/>
    <property type="match status" value="1"/>
</dbReference>
<dbReference type="CDD" id="cd14066">
    <property type="entry name" value="STKc_IRAK"/>
    <property type="match status" value="1"/>
</dbReference>
<evidence type="ECO:0000256" key="13">
    <source>
        <dbReference type="ARBA" id="ARBA00022840"/>
    </source>
</evidence>
<dbReference type="CDD" id="cd06899">
    <property type="entry name" value="lectin_legume_LecRK_Arcelin_ConA"/>
    <property type="match status" value="1"/>
</dbReference>
<feature type="region of interest" description="Disordered" evidence="18">
    <location>
        <begin position="654"/>
        <end position="676"/>
    </location>
</feature>
<dbReference type="InterPro" id="IPR013320">
    <property type="entry name" value="ConA-like_dom_sf"/>
</dbReference>
<dbReference type="EMBL" id="CM008047">
    <property type="protein sequence ID" value="PAN12000.1"/>
    <property type="molecule type" value="Genomic_DNA"/>
</dbReference>
<dbReference type="InterPro" id="IPR017441">
    <property type="entry name" value="Protein_kinase_ATP_BS"/>
</dbReference>
<evidence type="ECO:0000256" key="8">
    <source>
        <dbReference type="ARBA" id="ARBA00022692"/>
    </source>
</evidence>
<evidence type="ECO:0000256" key="2">
    <source>
        <dbReference type="ARBA" id="ARBA00008536"/>
    </source>
</evidence>
<dbReference type="SMART" id="SM00220">
    <property type="entry name" value="S_TKc"/>
    <property type="match status" value="1"/>
</dbReference>
<gene>
    <name evidence="22" type="ORF">PAHAL_2G234300</name>
</gene>
<feature type="domain" description="Protein kinase" evidence="21">
    <location>
        <begin position="361"/>
        <end position="648"/>
    </location>
</feature>